<dbReference type="AlphaFoldDB" id="A0A5J4TZ77"/>
<dbReference type="Proteomes" id="UP000324800">
    <property type="component" value="Unassembled WGS sequence"/>
</dbReference>
<gene>
    <name evidence="1" type="ORF">EZS28_041410</name>
</gene>
<organism evidence="1 2">
    <name type="scientific">Streblomastix strix</name>
    <dbReference type="NCBI Taxonomy" id="222440"/>
    <lineage>
        <taxon>Eukaryota</taxon>
        <taxon>Metamonada</taxon>
        <taxon>Preaxostyla</taxon>
        <taxon>Oxymonadida</taxon>
        <taxon>Streblomastigidae</taxon>
        <taxon>Streblomastix</taxon>
    </lineage>
</organism>
<dbReference type="EMBL" id="SNRW01023372">
    <property type="protein sequence ID" value="KAA6363062.1"/>
    <property type="molecule type" value="Genomic_DNA"/>
</dbReference>
<sequence length="134" mass="14881">MDRQGINQEATKCRWNGNEISIKIQKGKSNIEKSEQYGDVMTAISASQSTALTAYAKALEGKPNADECKHIFKQSTIGANAVTQLREGINLPYQFRVVAGNNVLPANTITEDTMKRIQRDTEQKNLEYWAAAMA</sequence>
<protein>
    <submittedName>
        <fullName evidence="1">Uncharacterized protein</fullName>
    </submittedName>
</protein>
<proteinExistence type="predicted"/>
<comment type="caution">
    <text evidence="1">The sequence shown here is derived from an EMBL/GenBank/DDBJ whole genome shotgun (WGS) entry which is preliminary data.</text>
</comment>
<name>A0A5J4TZ77_9EUKA</name>
<feature type="non-terminal residue" evidence="1">
    <location>
        <position position="134"/>
    </location>
</feature>
<evidence type="ECO:0000313" key="1">
    <source>
        <dbReference type="EMBL" id="KAA6363062.1"/>
    </source>
</evidence>
<accession>A0A5J4TZ77</accession>
<evidence type="ECO:0000313" key="2">
    <source>
        <dbReference type="Proteomes" id="UP000324800"/>
    </source>
</evidence>
<reference evidence="1 2" key="1">
    <citation type="submission" date="2019-03" db="EMBL/GenBank/DDBJ databases">
        <title>Single cell metagenomics reveals metabolic interactions within the superorganism composed of flagellate Streblomastix strix and complex community of Bacteroidetes bacteria on its surface.</title>
        <authorList>
            <person name="Treitli S.C."/>
            <person name="Kolisko M."/>
            <person name="Husnik F."/>
            <person name="Keeling P."/>
            <person name="Hampl V."/>
        </authorList>
    </citation>
    <scope>NUCLEOTIDE SEQUENCE [LARGE SCALE GENOMIC DNA]</scope>
    <source>
        <strain evidence="1">ST1C</strain>
    </source>
</reference>